<sequence length="45" mass="5327">MFPVHTGWELSFTGDLSEFRRIYLRIQVLVGKVMVSYGLQIRRNL</sequence>
<dbReference type="Proteomes" id="UP000012101">
    <property type="component" value="Unassembled WGS sequence"/>
</dbReference>
<gene>
    <name evidence="1" type="ORF">LEP1GSC038_1833</name>
</gene>
<reference evidence="1 2" key="1">
    <citation type="submission" date="2013-01" db="EMBL/GenBank/DDBJ databases">
        <authorList>
            <person name="Harkins D.M."/>
            <person name="Durkin A.S."/>
            <person name="Brinkac L.M."/>
            <person name="Haft D.H."/>
            <person name="Selengut J.D."/>
            <person name="Sanka R."/>
            <person name="DePew J."/>
            <person name="Purushe J."/>
            <person name="Hospenthal D.R."/>
            <person name="Murray C.K."/>
            <person name="Pimentel G."/>
            <person name="Wasfy M."/>
            <person name="Vinetz J.M."/>
            <person name="Sutton G.G."/>
            <person name="Nierman W.C."/>
            <person name="Fouts D.E."/>
        </authorList>
    </citation>
    <scope>NUCLEOTIDE SEQUENCE [LARGE SCALE GENOMIC DNA]</scope>
    <source>
        <strain evidence="1 2">2006001855</strain>
    </source>
</reference>
<evidence type="ECO:0000313" key="1">
    <source>
        <dbReference type="EMBL" id="EMM72630.1"/>
    </source>
</evidence>
<protein>
    <submittedName>
        <fullName evidence="1">Uncharacterized protein</fullName>
    </submittedName>
</protein>
<dbReference type="EMBL" id="AFJM02000037">
    <property type="protein sequence ID" value="EMM72630.1"/>
    <property type="molecule type" value="Genomic_DNA"/>
</dbReference>
<name>M6FJP3_9LEPT</name>
<evidence type="ECO:0000313" key="2">
    <source>
        <dbReference type="Proteomes" id="UP000012101"/>
    </source>
</evidence>
<comment type="caution">
    <text evidence="1">The sequence shown here is derived from an EMBL/GenBank/DDBJ whole genome shotgun (WGS) entry which is preliminary data.</text>
</comment>
<accession>M6FJP3</accession>
<dbReference type="AlphaFoldDB" id="M6FJP3"/>
<organism evidence="1 2">
    <name type="scientific">Leptospira weilii str. 2006001855</name>
    <dbReference type="NCBI Taxonomy" id="996804"/>
    <lineage>
        <taxon>Bacteria</taxon>
        <taxon>Pseudomonadati</taxon>
        <taxon>Spirochaetota</taxon>
        <taxon>Spirochaetia</taxon>
        <taxon>Leptospirales</taxon>
        <taxon>Leptospiraceae</taxon>
        <taxon>Leptospira</taxon>
    </lineage>
</organism>
<proteinExistence type="predicted"/>